<dbReference type="PANTHER" id="PTHR45436">
    <property type="entry name" value="SENSOR HISTIDINE KINASE YKOH"/>
    <property type="match status" value="1"/>
</dbReference>
<proteinExistence type="predicted"/>
<evidence type="ECO:0000256" key="2">
    <source>
        <dbReference type="ARBA" id="ARBA00004370"/>
    </source>
</evidence>
<dbReference type="InterPro" id="IPR004358">
    <property type="entry name" value="Sig_transdc_His_kin-like_C"/>
</dbReference>
<dbReference type="Proteomes" id="UP000269015">
    <property type="component" value="Chromosome"/>
</dbReference>
<dbReference type="EMBL" id="CP033930">
    <property type="protein sequence ID" value="AZB18517.1"/>
    <property type="molecule type" value="Genomic_DNA"/>
</dbReference>
<dbReference type="Pfam" id="PF00672">
    <property type="entry name" value="HAMP"/>
    <property type="match status" value="1"/>
</dbReference>
<evidence type="ECO:0000256" key="3">
    <source>
        <dbReference type="ARBA" id="ARBA00012438"/>
    </source>
</evidence>
<dbReference type="PROSITE" id="PS50109">
    <property type="entry name" value="HIS_KIN"/>
    <property type="match status" value="1"/>
</dbReference>
<dbReference type="InterPro" id="IPR003594">
    <property type="entry name" value="HATPase_dom"/>
</dbReference>
<protein>
    <recommendedName>
        <fullName evidence="3">histidine kinase</fullName>
        <ecNumber evidence="3">2.7.13.3</ecNumber>
    </recommendedName>
</protein>
<dbReference type="InterPro" id="IPR005467">
    <property type="entry name" value="His_kinase_dom"/>
</dbReference>
<comment type="subcellular location">
    <subcellularLocation>
        <location evidence="2">Membrane</location>
    </subcellularLocation>
</comment>
<dbReference type="InterPro" id="IPR050428">
    <property type="entry name" value="TCS_sensor_his_kinase"/>
</dbReference>
<dbReference type="Gene3D" id="6.10.340.10">
    <property type="match status" value="1"/>
</dbReference>
<keyword evidence="4" id="KW-0597">Phosphoprotein</keyword>
<gene>
    <name evidence="11" type="ORF">EG352_12350</name>
</gene>
<dbReference type="SUPFAM" id="SSF47384">
    <property type="entry name" value="Homodimeric domain of signal transducing histidine kinase"/>
    <property type="match status" value="1"/>
</dbReference>
<evidence type="ECO:0000256" key="9">
    <source>
        <dbReference type="ARBA" id="ARBA00023012"/>
    </source>
</evidence>
<dbReference type="GO" id="GO:0005886">
    <property type="term" value="C:plasma membrane"/>
    <property type="evidence" value="ECO:0007669"/>
    <property type="project" value="TreeGrafter"/>
</dbReference>
<evidence type="ECO:0000313" key="12">
    <source>
        <dbReference type="Proteomes" id="UP000269015"/>
    </source>
</evidence>
<evidence type="ECO:0000256" key="5">
    <source>
        <dbReference type="ARBA" id="ARBA00022679"/>
    </source>
</evidence>
<dbReference type="SMART" id="SM00387">
    <property type="entry name" value="HATPase_c"/>
    <property type="match status" value="1"/>
</dbReference>
<keyword evidence="8" id="KW-1133">Transmembrane helix</keyword>
<evidence type="ECO:0000256" key="6">
    <source>
        <dbReference type="ARBA" id="ARBA00022692"/>
    </source>
</evidence>
<dbReference type="GO" id="GO:0000155">
    <property type="term" value="F:phosphorelay sensor kinase activity"/>
    <property type="evidence" value="ECO:0007669"/>
    <property type="project" value="InterPro"/>
</dbReference>
<dbReference type="Gene3D" id="1.10.287.130">
    <property type="match status" value="1"/>
</dbReference>
<evidence type="ECO:0000256" key="1">
    <source>
        <dbReference type="ARBA" id="ARBA00000085"/>
    </source>
</evidence>
<dbReference type="CDD" id="cd00082">
    <property type="entry name" value="HisKA"/>
    <property type="match status" value="1"/>
</dbReference>
<evidence type="ECO:0000256" key="8">
    <source>
        <dbReference type="ARBA" id="ARBA00022989"/>
    </source>
</evidence>
<name>A0A3G5Z107_CHRID</name>
<keyword evidence="9" id="KW-0902">Two-component regulatory system</keyword>
<dbReference type="InterPro" id="IPR003660">
    <property type="entry name" value="HAMP_dom"/>
</dbReference>
<dbReference type="InterPro" id="IPR036890">
    <property type="entry name" value="HATPase_C_sf"/>
</dbReference>
<evidence type="ECO:0000256" key="7">
    <source>
        <dbReference type="ARBA" id="ARBA00022777"/>
    </source>
</evidence>
<dbReference type="InterPro" id="IPR003661">
    <property type="entry name" value="HisK_dim/P_dom"/>
</dbReference>
<keyword evidence="5" id="KW-0808">Transferase</keyword>
<organism evidence="11 12">
    <name type="scientific">Chryseobacterium indologenes</name>
    <name type="common">Flavobacterium indologenes</name>
    <dbReference type="NCBI Taxonomy" id="253"/>
    <lineage>
        <taxon>Bacteria</taxon>
        <taxon>Pseudomonadati</taxon>
        <taxon>Bacteroidota</taxon>
        <taxon>Flavobacteriia</taxon>
        <taxon>Flavobacteriales</taxon>
        <taxon>Weeksellaceae</taxon>
        <taxon>Chryseobacterium group</taxon>
        <taxon>Chryseobacterium</taxon>
    </lineage>
</organism>
<dbReference type="CDD" id="cd06225">
    <property type="entry name" value="HAMP"/>
    <property type="match status" value="1"/>
</dbReference>
<evidence type="ECO:0000313" key="11">
    <source>
        <dbReference type="EMBL" id="AZB18517.1"/>
    </source>
</evidence>
<accession>A0A3G5Z107</accession>
<keyword evidence="6" id="KW-0812">Transmembrane</keyword>
<evidence type="ECO:0000256" key="4">
    <source>
        <dbReference type="ARBA" id="ARBA00022553"/>
    </source>
</evidence>
<dbReference type="OrthoDB" id="594725at2"/>
<dbReference type="EC" id="2.7.13.3" evidence="3"/>
<dbReference type="PANTHER" id="PTHR45436:SF5">
    <property type="entry name" value="SENSOR HISTIDINE KINASE TRCS"/>
    <property type="match status" value="1"/>
</dbReference>
<dbReference type="AlphaFoldDB" id="A0A3G5Z107"/>
<dbReference type="RefSeq" id="WP_034736272.1">
    <property type="nucleotide sequence ID" value="NZ_CP023968.1"/>
</dbReference>
<dbReference type="SUPFAM" id="SSF55874">
    <property type="entry name" value="ATPase domain of HSP90 chaperone/DNA topoisomerase II/histidine kinase"/>
    <property type="match status" value="1"/>
</dbReference>
<comment type="catalytic activity">
    <reaction evidence="1">
        <text>ATP + protein L-histidine = ADP + protein N-phospho-L-histidine.</text>
        <dbReference type="EC" id="2.7.13.3"/>
    </reaction>
</comment>
<dbReference type="InterPro" id="IPR036097">
    <property type="entry name" value="HisK_dim/P_sf"/>
</dbReference>
<dbReference type="SUPFAM" id="SSF158472">
    <property type="entry name" value="HAMP domain-like"/>
    <property type="match status" value="1"/>
</dbReference>
<dbReference type="Gene3D" id="3.30.565.10">
    <property type="entry name" value="Histidine kinase-like ATPase, C-terminal domain"/>
    <property type="match status" value="1"/>
</dbReference>
<reference evidence="11 12" key="1">
    <citation type="submission" date="2018-11" db="EMBL/GenBank/DDBJ databases">
        <title>Proposal to divide the Flavobacteriaceae and reorganize its genera based on Amino Acid Identity values calculated from whole genome sequences.</title>
        <authorList>
            <person name="Nicholson A.C."/>
            <person name="Gulvik C.A."/>
            <person name="Whitney A.M."/>
            <person name="Humrighouse B.W."/>
            <person name="Bell M."/>
            <person name="Holmes B."/>
            <person name="Steigerwalt A.G."/>
            <person name="Villarma A."/>
            <person name="Sheth M."/>
            <person name="Batra D."/>
            <person name="Pryor J."/>
            <person name="Bernardet J.-F."/>
            <person name="Hugo C."/>
            <person name="Kampfer P."/>
            <person name="Newman J."/>
            <person name="McQuiston J.R."/>
        </authorList>
    </citation>
    <scope>NUCLEOTIDE SEQUENCE [LARGE SCALE GENOMIC DNA]</scope>
    <source>
        <strain evidence="11 12">H5559</strain>
    </source>
</reference>
<sequence>MSLKRKIALTISIAFSLLFGMVMAVIYLSFNDFRRDEFKERFRQRLEFTTHFISKSKDFEEEAPVFFNENSDNILLNETILIFNQKKELIYSTIKDRNVTWDTTMLKELDRKKIIYTEKTVPEIYAALRNINGENYYILTSAFDTNGKSKLGYLKYLLVTAYVMSTLLIGFFSYYFVEKFLHPLEDLNKEISEVTAHQLTKQIPVQQSNDEISVLAKSFNTMIARLNDVFQSQKDFTASASHEIRTPITRMAFQLENLIKFEEHSPETLSSLQQIQRDVYQLSDLTNSLLLLTKFDKENIQTIYEEVRIDEVIFEAFEAVEKSYPDLKMDFLITEETSENAFLTIDGIQSLLVIVFINLFKNAAIYSDSAEVKVLITETNDNLDVEVISHGETISKEDQSKLFEAFMRGNNTQNIAGSGLGLRIVKRILEYHGADIIYSSPAEQVNTFTIVFKKTIH</sequence>
<dbReference type="PROSITE" id="PS50885">
    <property type="entry name" value="HAMP"/>
    <property type="match status" value="1"/>
</dbReference>
<dbReference type="Pfam" id="PF02518">
    <property type="entry name" value="HATPase_c"/>
    <property type="match status" value="1"/>
</dbReference>
<keyword evidence="7" id="KW-0418">Kinase</keyword>
<dbReference type="SMART" id="SM00388">
    <property type="entry name" value="HisKA"/>
    <property type="match status" value="1"/>
</dbReference>
<dbReference type="PRINTS" id="PR00344">
    <property type="entry name" value="BCTRLSENSOR"/>
</dbReference>
<dbReference type="SMART" id="SM00304">
    <property type="entry name" value="HAMP"/>
    <property type="match status" value="1"/>
</dbReference>
<keyword evidence="10" id="KW-0472">Membrane</keyword>
<dbReference type="GeneID" id="56899388"/>
<evidence type="ECO:0000256" key="10">
    <source>
        <dbReference type="ARBA" id="ARBA00023136"/>
    </source>
</evidence>
<dbReference type="Pfam" id="PF00512">
    <property type="entry name" value="HisKA"/>
    <property type="match status" value="1"/>
</dbReference>